<keyword evidence="9" id="KW-1185">Reference proteome</keyword>
<dbReference type="SUPFAM" id="SSF52218">
    <property type="entry name" value="Flavoproteins"/>
    <property type="match status" value="1"/>
</dbReference>
<dbReference type="RefSeq" id="WP_057732063.1">
    <property type="nucleotide sequence ID" value="NZ_BJZK01000015.1"/>
</dbReference>
<dbReference type="Proteomes" id="UP000321794">
    <property type="component" value="Unassembled WGS sequence"/>
</dbReference>
<dbReference type="Pfam" id="PF02525">
    <property type="entry name" value="Flavodoxin_2"/>
    <property type="match status" value="1"/>
</dbReference>
<dbReference type="EMBL" id="BJZK01000015">
    <property type="protein sequence ID" value="GEO72210.1"/>
    <property type="molecule type" value="Genomic_DNA"/>
</dbReference>
<evidence type="ECO:0000259" key="7">
    <source>
        <dbReference type="Pfam" id="PF02525"/>
    </source>
</evidence>
<comment type="catalytic activity">
    <reaction evidence="5">
        <text>N,N-dimethyl-1,4-phenylenediamine + anthranilate + 2 NAD(+) = 2-(4-dimethylaminophenyl)diazenylbenzoate + 2 NADH + 2 H(+)</text>
        <dbReference type="Rhea" id="RHEA:55872"/>
        <dbReference type="ChEBI" id="CHEBI:15378"/>
        <dbReference type="ChEBI" id="CHEBI:15783"/>
        <dbReference type="ChEBI" id="CHEBI:16567"/>
        <dbReference type="ChEBI" id="CHEBI:57540"/>
        <dbReference type="ChEBI" id="CHEBI:57945"/>
        <dbReference type="ChEBI" id="CHEBI:71579"/>
        <dbReference type="EC" id="1.7.1.17"/>
    </reaction>
    <physiologicalReaction direction="right-to-left" evidence="5">
        <dbReference type="Rhea" id="RHEA:55874"/>
    </physiologicalReaction>
</comment>
<dbReference type="EC" id="1.6.5.-" evidence="6"/>
<evidence type="ECO:0000313" key="9">
    <source>
        <dbReference type="Proteomes" id="UP000321794"/>
    </source>
</evidence>
<dbReference type="Gene3D" id="3.40.50.360">
    <property type="match status" value="1"/>
</dbReference>
<dbReference type="HAMAP" id="MF_01216">
    <property type="entry name" value="Azoreductase_type1"/>
    <property type="match status" value="1"/>
</dbReference>
<protein>
    <recommendedName>
        <fullName evidence="6">FMN dependent NADH:quinone oxidoreductase</fullName>
        <ecNumber evidence="6">1.6.5.-</ecNumber>
    </recommendedName>
    <alternativeName>
        <fullName evidence="6">Azo-dye reductase</fullName>
    </alternativeName>
    <alternativeName>
        <fullName evidence="6">FMN-dependent NADH-azo compound oxidoreductase</fullName>
    </alternativeName>
    <alternativeName>
        <fullName evidence="6">FMN-dependent NADH-azoreductase</fullName>
        <ecNumber evidence="6">1.7.1.17</ecNumber>
    </alternativeName>
</protein>
<dbReference type="InterPro" id="IPR023048">
    <property type="entry name" value="NADH:quinone_OxRdtase_FMN_depd"/>
</dbReference>
<keyword evidence="4 6" id="KW-0520">NAD</keyword>
<evidence type="ECO:0000313" key="8">
    <source>
        <dbReference type="EMBL" id="GEO72210.1"/>
    </source>
</evidence>
<accession>A0ABQ0WWE8</accession>
<comment type="similarity">
    <text evidence="6">Belongs to the azoreductase type 1 family.</text>
</comment>
<evidence type="ECO:0000256" key="4">
    <source>
        <dbReference type="ARBA" id="ARBA00023027"/>
    </source>
</evidence>
<evidence type="ECO:0000256" key="5">
    <source>
        <dbReference type="ARBA" id="ARBA00048542"/>
    </source>
</evidence>
<dbReference type="PANTHER" id="PTHR43741:SF4">
    <property type="entry name" value="FMN-DEPENDENT NADH:QUINONE OXIDOREDUCTASE"/>
    <property type="match status" value="1"/>
</dbReference>
<dbReference type="InterPro" id="IPR050104">
    <property type="entry name" value="FMN-dep_NADH:Q_OxRdtase_AzoR1"/>
</dbReference>
<reference evidence="8 9" key="1">
    <citation type="submission" date="2019-07" db="EMBL/GenBank/DDBJ databases">
        <title>Whole genome shotgun sequence of Lactobacillus zymae NBRC 107157.</title>
        <authorList>
            <person name="Hosoyama A."/>
            <person name="Uohara A."/>
            <person name="Ohji S."/>
            <person name="Ichikawa N."/>
        </authorList>
    </citation>
    <scope>NUCLEOTIDE SEQUENCE [LARGE SCALE GENOMIC DNA]</scope>
    <source>
        <strain evidence="8 9">NBRC 107157</strain>
    </source>
</reference>
<comment type="function">
    <text evidence="6">Quinone reductase that provides resistance to thiol-specific stress caused by electrophilic quinones.</text>
</comment>
<keyword evidence="1 6" id="KW-0285">Flavoprotein</keyword>
<comment type="caution">
    <text evidence="6">Lacks conserved residue(s) required for the propagation of feature annotation.</text>
</comment>
<comment type="caution">
    <text evidence="8">The sequence shown here is derived from an EMBL/GenBank/DDBJ whole genome shotgun (WGS) entry which is preliminary data.</text>
</comment>
<dbReference type="PANTHER" id="PTHR43741">
    <property type="entry name" value="FMN-DEPENDENT NADH-AZOREDUCTASE 1"/>
    <property type="match status" value="1"/>
</dbReference>
<gene>
    <name evidence="8" type="primary">azoR1_1</name>
    <name evidence="6" type="synonym">azoR</name>
    <name evidence="8" type="ORF">LZY01_13780</name>
</gene>
<evidence type="ECO:0000256" key="2">
    <source>
        <dbReference type="ARBA" id="ARBA00022643"/>
    </source>
</evidence>
<comment type="subunit">
    <text evidence="6">Homodimer.</text>
</comment>
<proteinExistence type="inferred from homology"/>
<organism evidence="8 9">
    <name type="scientific">Levilactobacillus zymae</name>
    <dbReference type="NCBI Taxonomy" id="267363"/>
    <lineage>
        <taxon>Bacteria</taxon>
        <taxon>Bacillati</taxon>
        <taxon>Bacillota</taxon>
        <taxon>Bacilli</taxon>
        <taxon>Lactobacillales</taxon>
        <taxon>Lactobacillaceae</taxon>
        <taxon>Levilactobacillus</taxon>
    </lineage>
</organism>
<sequence length="203" mass="22361">MKILLINAHPDYQNPQRTINQLTATAQATIAAQAPHAEVETLTLYDPATQIPRITAETLAATEMSPVQRHLIDQWKAADLTVILMPLHNFNVVSKLKDYIDNVFIAGETFKYTADGSVGLLSNQHKVVYVQSSGSDYAHDFRYVTADIAPYYLRTIMSLMGITAMEVIRAQGLDLANSDKPAIVEATKHQLSAYLTKALAATD</sequence>
<evidence type="ECO:0000256" key="1">
    <source>
        <dbReference type="ARBA" id="ARBA00022630"/>
    </source>
</evidence>
<dbReference type="InterPro" id="IPR003680">
    <property type="entry name" value="Flavodoxin_fold"/>
</dbReference>
<name>A0ABQ0WWE8_9LACO</name>
<keyword evidence="2 6" id="KW-0288">FMN</keyword>
<dbReference type="InterPro" id="IPR029039">
    <property type="entry name" value="Flavoprotein-like_sf"/>
</dbReference>
<feature type="domain" description="Flavodoxin-like fold" evidence="7">
    <location>
        <begin position="1"/>
        <end position="194"/>
    </location>
</feature>
<dbReference type="EC" id="1.7.1.17" evidence="6"/>
<evidence type="ECO:0000256" key="6">
    <source>
        <dbReference type="HAMAP-Rule" id="MF_01216"/>
    </source>
</evidence>
<comment type="catalytic activity">
    <reaction evidence="6">
        <text>2 a quinone + NADH + H(+) = 2 a 1,4-benzosemiquinone + NAD(+)</text>
        <dbReference type="Rhea" id="RHEA:65952"/>
        <dbReference type="ChEBI" id="CHEBI:15378"/>
        <dbReference type="ChEBI" id="CHEBI:57540"/>
        <dbReference type="ChEBI" id="CHEBI:57945"/>
        <dbReference type="ChEBI" id="CHEBI:132124"/>
        <dbReference type="ChEBI" id="CHEBI:134225"/>
    </reaction>
</comment>
<comment type="function">
    <text evidence="6">Also exhibits azoreductase activity. Catalyzes the reductive cleavage of the azo bond in aromatic azo compounds to the corresponding amines.</text>
</comment>
<keyword evidence="3 6" id="KW-0560">Oxidoreductase</keyword>
<evidence type="ECO:0000256" key="3">
    <source>
        <dbReference type="ARBA" id="ARBA00023002"/>
    </source>
</evidence>
<comment type="cofactor">
    <cofactor evidence="6">
        <name>FMN</name>
        <dbReference type="ChEBI" id="CHEBI:58210"/>
    </cofactor>
    <text evidence="6">Binds 1 FMN per subunit.</text>
</comment>